<accession>A0AAV7REA6</accession>
<dbReference type="AlphaFoldDB" id="A0AAV7REA6"/>
<keyword evidence="2" id="KW-1185">Reference proteome</keyword>
<evidence type="ECO:0000313" key="2">
    <source>
        <dbReference type="Proteomes" id="UP001066276"/>
    </source>
</evidence>
<gene>
    <name evidence="1" type="ORF">NDU88_003918</name>
</gene>
<proteinExistence type="predicted"/>
<reference evidence="1" key="1">
    <citation type="journal article" date="2022" name="bioRxiv">
        <title>Sequencing and chromosome-scale assembly of the giantPleurodeles waltlgenome.</title>
        <authorList>
            <person name="Brown T."/>
            <person name="Elewa A."/>
            <person name="Iarovenko S."/>
            <person name="Subramanian E."/>
            <person name="Araus A.J."/>
            <person name="Petzold A."/>
            <person name="Susuki M."/>
            <person name="Suzuki K.-i.T."/>
            <person name="Hayashi T."/>
            <person name="Toyoda A."/>
            <person name="Oliveira C."/>
            <person name="Osipova E."/>
            <person name="Leigh N.D."/>
            <person name="Simon A."/>
            <person name="Yun M.H."/>
        </authorList>
    </citation>
    <scope>NUCLEOTIDE SEQUENCE</scope>
    <source>
        <strain evidence="1">20211129_DDA</strain>
        <tissue evidence="1">Liver</tissue>
    </source>
</reference>
<organism evidence="1 2">
    <name type="scientific">Pleurodeles waltl</name>
    <name type="common">Iberian ribbed newt</name>
    <dbReference type="NCBI Taxonomy" id="8319"/>
    <lineage>
        <taxon>Eukaryota</taxon>
        <taxon>Metazoa</taxon>
        <taxon>Chordata</taxon>
        <taxon>Craniata</taxon>
        <taxon>Vertebrata</taxon>
        <taxon>Euteleostomi</taxon>
        <taxon>Amphibia</taxon>
        <taxon>Batrachia</taxon>
        <taxon>Caudata</taxon>
        <taxon>Salamandroidea</taxon>
        <taxon>Salamandridae</taxon>
        <taxon>Pleurodelinae</taxon>
        <taxon>Pleurodeles</taxon>
    </lineage>
</organism>
<sequence length="116" mass="11706">MLGTVEGKSVGTVVDPLPEVVGGCVDWWVPGEGGDQLFFGDLLPAAVGNPLWVVVHCGFLEDEVDAAVVGPVAFGGVAGGEDGVERVVPKESVDARACVLTSVMESLNCGQGPGGV</sequence>
<name>A0AAV7REA6_PLEWA</name>
<dbReference type="EMBL" id="JANPWB010000009">
    <property type="protein sequence ID" value="KAJ1151131.1"/>
    <property type="molecule type" value="Genomic_DNA"/>
</dbReference>
<evidence type="ECO:0000313" key="1">
    <source>
        <dbReference type="EMBL" id="KAJ1151131.1"/>
    </source>
</evidence>
<protein>
    <submittedName>
        <fullName evidence="1">Uncharacterized protein</fullName>
    </submittedName>
</protein>
<comment type="caution">
    <text evidence="1">The sequence shown here is derived from an EMBL/GenBank/DDBJ whole genome shotgun (WGS) entry which is preliminary data.</text>
</comment>
<dbReference type="Proteomes" id="UP001066276">
    <property type="component" value="Chromosome 5"/>
</dbReference>